<accession>A0AAD9XA47</accession>
<gene>
    <name evidence="2" type="ORF">Ddye_008762</name>
</gene>
<proteinExistence type="predicted"/>
<keyword evidence="1" id="KW-1133">Transmembrane helix</keyword>
<evidence type="ECO:0000313" key="2">
    <source>
        <dbReference type="EMBL" id="KAK2655710.1"/>
    </source>
</evidence>
<feature type="transmembrane region" description="Helical" evidence="1">
    <location>
        <begin position="135"/>
        <end position="165"/>
    </location>
</feature>
<feature type="transmembrane region" description="Helical" evidence="1">
    <location>
        <begin position="23"/>
        <end position="43"/>
    </location>
</feature>
<keyword evidence="1" id="KW-0812">Transmembrane</keyword>
<comment type="caution">
    <text evidence="2">The sequence shown here is derived from an EMBL/GenBank/DDBJ whole genome shotgun (WGS) entry which is preliminary data.</text>
</comment>
<dbReference type="AlphaFoldDB" id="A0AAD9XA47"/>
<dbReference type="PANTHER" id="PTHR33133:SF19">
    <property type="entry name" value="BINDING-PROTEIN-DEPENDENT TRANSPORT SYSTEMS INNER MEMBRANE COMPONENT"/>
    <property type="match status" value="1"/>
</dbReference>
<feature type="transmembrane region" description="Helical" evidence="1">
    <location>
        <begin position="63"/>
        <end position="87"/>
    </location>
</feature>
<name>A0AAD9XA47_9ROSI</name>
<evidence type="ECO:0000313" key="3">
    <source>
        <dbReference type="Proteomes" id="UP001280121"/>
    </source>
</evidence>
<protein>
    <submittedName>
        <fullName evidence="2">Uncharacterized protein</fullName>
    </submittedName>
</protein>
<evidence type="ECO:0000256" key="1">
    <source>
        <dbReference type="SAM" id="Phobius"/>
    </source>
</evidence>
<dbReference type="PANTHER" id="PTHR33133">
    <property type="entry name" value="OS08G0107100 PROTEIN-RELATED"/>
    <property type="match status" value="1"/>
</dbReference>
<feature type="transmembrane region" description="Helical" evidence="1">
    <location>
        <begin position="108"/>
        <end position="129"/>
    </location>
</feature>
<keyword evidence="1" id="KW-0472">Membrane</keyword>
<sequence length="271" mass="30211">MDQAPSLVMESTRRISRKSIHTFLKYFGYLSTTPALLLLPFSAEALLTASSSSSLHAFNSLSHAMFVCPLSLLFALSTFLMAKASIIQALKNPHKPSLIFRPHLSSNLVLVTTINMFCFFIFIFALNFLRSSSDLFLILARIVVCAFWANNMLVISNLALVVAAMEDCKWFEAIYKACLLRNGNHSMALLVALPTNLGFAAIVGLFRFRVLQVYHSFGRLSATVALEGVLIAYLYSLLIVLDTIACCLFYKNCYDIENIVQEKPESLEVLP</sequence>
<keyword evidence="3" id="KW-1185">Reference proteome</keyword>
<reference evidence="2" key="1">
    <citation type="journal article" date="2023" name="Plant J.">
        <title>Genome sequences and population genomics provide insights into the demographic history, inbreeding, and mutation load of two 'living fossil' tree species of Dipteronia.</title>
        <authorList>
            <person name="Feng Y."/>
            <person name="Comes H.P."/>
            <person name="Chen J."/>
            <person name="Zhu S."/>
            <person name="Lu R."/>
            <person name="Zhang X."/>
            <person name="Li P."/>
            <person name="Qiu J."/>
            <person name="Olsen K.M."/>
            <person name="Qiu Y."/>
        </authorList>
    </citation>
    <scope>NUCLEOTIDE SEQUENCE</scope>
    <source>
        <strain evidence="2">KIB01</strain>
    </source>
</reference>
<dbReference type="Proteomes" id="UP001280121">
    <property type="component" value="Unassembled WGS sequence"/>
</dbReference>
<organism evidence="2 3">
    <name type="scientific">Dipteronia dyeriana</name>
    <dbReference type="NCBI Taxonomy" id="168575"/>
    <lineage>
        <taxon>Eukaryota</taxon>
        <taxon>Viridiplantae</taxon>
        <taxon>Streptophyta</taxon>
        <taxon>Embryophyta</taxon>
        <taxon>Tracheophyta</taxon>
        <taxon>Spermatophyta</taxon>
        <taxon>Magnoliopsida</taxon>
        <taxon>eudicotyledons</taxon>
        <taxon>Gunneridae</taxon>
        <taxon>Pentapetalae</taxon>
        <taxon>rosids</taxon>
        <taxon>malvids</taxon>
        <taxon>Sapindales</taxon>
        <taxon>Sapindaceae</taxon>
        <taxon>Hippocastanoideae</taxon>
        <taxon>Acereae</taxon>
        <taxon>Dipteronia</taxon>
    </lineage>
</organism>
<feature type="transmembrane region" description="Helical" evidence="1">
    <location>
        <begin position="228"/>
        <end position="250"/>
    </location>
</feature>
<dbReference type="EMBL" id="JANJYI010000003">
    <property type="protein sequence ID" value="KAK2655710.1"/>
    <property type="molecule type" value="Genomic_DNA"/>
</dbReference>
<feature type="transmembrane region" description="Helical" evidence="1">
    <location>
        <begin position="186"/>
        <end position="208"/>
    </location>
</feature>